<dbReference type="OrthoDB" id="6264711at2"/>
<feature type="transmembrane region" description="Helical" evidence="1">
    <location>
        <begin position="187"/>
        <end position="217"/>
    </location>
</feature>
<keyword evidence="1" id="KW-0472">Membrane</keyword>
<evidence type="ECO:0000313" key="2">
    <source>
        <dbReference type="EMBL" id="SQH78269.1"/>
    </source>
</evidence>
<accession>A0A330M6A8</accession>
<feature type="transmembrane region" description="Helical" evidence="1">
    <location>
        <begin position="7"/>
        <end position="26"/>
    </location>
</feature>
<keyword evidence="1" id="KW-1133">Transmembrane helix</keyword>
<protein>
    <submittedName>
        <fullName evidence="2">Uncharacterized protein</fullName>
    </submittedName>
</protein>
<gene>
    <name evidence="2" type="ORF">SHEWBE_4309</name>
</gene>
<keyword evidence="1" id="KW-0812">Transmembrane</keyword>
<dbReference type="EMBL" id="LS483452">
    <property type="protein sequence ID" value="SQH78269.1"/>
    <property type="molecule type" value="Genomic_DNA"/>
</dbReference>
<dbReference type="Proteomes" id="UP000250123">
    <property type="component" value="Chromosome SHEWBE"/>
</dbReference>
<organism evidence="2 3">
    <name type="scientific">Shewanella benthica</name>
    <dbReference type="NCBI Taxonomy" id="43661"/>
    <lineage>
        <taxon>Bacteria</taxon>
        <taxon>Pseudomonadati</taxon>
        <taxon>Pseudomonadota</taxon>
        <taxon>Gammaproteobacteria</taxon>
        <taxon>Alteromonadales</taxon>
        <taxon>Shewanellaceae</taxon>
        <taxon>Shewanella</taxon>
    </lineage>
</organism>
<name>A0A330M6A8_9GAMM</name>
<dbReference type="AlphaFoldDB" id="A0A330M6A8"/>
<feature type="transmembrane region" description="Helical" evidence="1">
    <location>
        <begin position="156"/>
        <end position="175"/>
    </location>
</feature>
<proteinExistence type="predicted"/>
<reference evidence="3" key="1">
    <citation type="submission" date="2018-06" db="EMBL/GenBank/DDBJ databases">
        <authorList>
            <person name="Cea G.-C."/>
            <person name="William W."/>
        </authorList>
    </citation>
    <scope>NUCLEOTIDE SEQUENCE [LARGE SCALE GENOMIC DNA]</scope>
    <source>
        <strain evidence="3">DB21MT-2</strain>
    </source>
</reference>
<sequence length="231" mass="25592">MYFIRRNLLLGLAIVLCYLAVILYTGKLADVSLSDESHVYGTEQAYGRVVVEHRVSLSDICAVAQVQAARPHETKNTITISPYNEFSSVNNPAMAEVGTNKLGRSVQANLANTNVVKSSAKVNTRASVTARLEALRKRHSDPNYKVELEKRRVSSVLNTAIFLLGIAIISLTLSGDNQQREFNEKMIFLSTLILIDVVFIGGQFTMLMPLIGLAVLYGRQYLSTNFTPHQE</sequence>
<evidence type="ECO:0000256" key="1">
    <source>
        <dbReference type="SAM" id="Phobius"/>
    </source>
</evidence>
<evidence type="ECO:0000313" key="3">
    <source>
        <dbReference type="Proteomes" id="UP000250123"/>
    </source>
</evidence>
<dbReference type="RefSeq" id="WP_112353861.1">
    <property type="nucleotide sequence ID" value="NZ_LS483452.1"/>
</dbReference>
<dbReference type="KEGG" id="sbk:SHEWBE_4309"/>